<accession>A0A3R8S7I1</accession>
<dbReference type="Proteomes" id="UP000269265">
    <property type="component" value="Unassembled WGS sequence"/>
</dbReference>
<comment type="caution">
    <text evidence="1">The sequence shown here is derived from an EMBL/GenBank/DDBJ whole genome shotgun (WGS) entry which is preliminary data.</text>
</comment>
<gene>
    <name evidence="1" type="ORF">EIP75_16525</name>
</gene>
<dbReference type="OrthoDB" id="9858263at2"/>
<proteinExistence type="predicted"/>
<evidence type="ECO:0000313" key="1">
    <source>
        <dbReference type="EMBL" id="RRS03291.1"/>
    </source>
</evidence>
<sequence length="522" mass="58080">MPSFDGRRRELRESLAAIQSQLGASESMRLAGVLEDYLTARDGALTMMQTFIADDSTEFLADEYTGKFRDMTRAATDKLDAMLDGLSEPSDLAVHWSEQASFGEFVFWAHLGRLNLAEARDRMVNDGKLVRELIGVLDKKWQNLSEEDQKVEDAEQRAAQDLKDLLERSLAEAMPCWLQAGTGVVALRETWKSFFASITDHAKETLVGAGVPRNVVEGLMKIASWANNVADITQLGVDLGLPFSEIMDWINRIRSMNLGGLIQYRATTVLDKDTKLVTGYLGDLCKGLSPLIQGAYDSRMAAFKAQLDNEGVIIVSFGGIRDQVDKFLDVCNLEGMRAVHSAALSAMDGIESSLATDGMKRDWSDLRRSLKDAFDARRAGTEKAFDDFYRAYDGRFLGGLNSETEQALLEPNKWIVTTEGIIRVGMDVKLREWRQGITVINGGPKEAFDQVQNAFLGLPLDIRDQFQKGCNELLLKHVGEINTEADKTIAVLDKCELMVNARKISDDMDRARLAQALRATIR</sequence>
<dbReference type="RefSeq" id="WP_125244383.1">
    <property type="nucleotide sequence ID" value="NZ_RSED01000013.1"/>
</dbReference>
<dbReference type="EMBL" id="RSED01000013">
    <property type="protein sequence ID" value="RRS03291.1"/>
    <property type="molecule type" value="Genomic_DNA"/>
</dbReference>
<reference evidence="1 2" key="1">
    <citation type="submission" date="2018-12" db="EMBL/GenBank/DDBJ databases">
        <title>The whole draft genome of Aquabacterium sp. SJQ9.</title>
        <authorList>
            <person name="Sun L."/>
            <person name="Gao X."/>
            <person name="Chen W."/>
            <person name="Huang K."/>
        </authorList>
    </citation>
    <scope>NUCLEOTIDE SEQUENCE [LARGE SCALE GENOMIC DNA]</scope>
    <source>
        <strain evidence="1 2">SJQ9</strain>
    </source>
</reference>
<dbReference type="AlphaFoldDB" id="A0A3R8S7I1"/>
<evidence type="ECO:0000313" key="2">
    <source>
        <dbReference type="Proteomes" id="UP000269265"/>
    </source>
</evidence>
<protein>
    <submittedName>
        <fullName evidence="1">Uncharacterized protein</fullName>
    </submittedName>
</protein>
<organism evidence="1 2">
    <name type="scientific">Aquabacterium soli</name>
    <dbReference type="NCBI Taxonomy" id="2493092"/>
    <lineage>
        <taxon>Bacteria</taxon>
        <taxon>Pseudomonadati</taxon>
        <taxon>Pseudomonadota</taxon>
        <taxon>Betaproteobacteria</taxon>
        <taxon>Burkholderiales</taxon>
        <taxon>Aquabacterium</taxon>
    </lineage>
</organism>
<keyword evidence="2" id="KW-1185">Reference proteome</keyword>
<name>A0A3R8S7I1_9BURK</name>